<protein>
    <submittedName>
        <fullName evidence="1">Uncharacterized protein</fullName>
    </submittedName>
</protein>
<name>A0A066RUF4_9GAMM</name>
<reference evidence="1 2" key="1">
    <citation type="submission" date="2014-04" db="EMBL/GenBank/DDBJ databases">
        <title>Draft genome sequence of Photobacterium halotolerans S2753: a solonamide, ngercheumicin and holomycin producer.</title>
        <authorList>
            <person name="Machado H.R."/>
            <person name="Gram L."/>
        </authorList>
    </citation>
    <scope>NUCLEOTIDE SEQUENCE [LARGE SCALE GENOMIC DNA]</scope>
    <source>
        <strain evidence="1 2">S2753</strain>
    </source>
</reference>
<dbReference type="STRING" id="1654360.EA58_12210"/>
<sequence length="118" mass="12947">MRVGKVGAIGAYINTETRLVSARNRATAEPTGFRCVEGSLYHCAGLRGSAETLQGYKDNYNNDDKNNFQLATFGWLSFLTCCALWADQLSSFLHAEDAGIQCIVLFLSAVTMTVQAWL</sequence>
<gene>
    <name evidence="1" type="ORF">EA58_12210</name>
</gene>
<evidence type="ECO:0000313" key="1">
    <source>
        <dbReference type="EMBL" id="KDM91327.1"/>
    </source>
</evidence>
<dbReference type="Proteomes" id="UP000027192">
    <property type="component" value="Unassembled WGS sequence"/>
</dbReference>
<evidence type="ECO:0000313" key="2">
    <source>
        <dbReference type="Proteomes" id="UP000027192"/>
    </source>
</evidence>
<dbReference type="AlphaFoldDB" id="A0A066RUF4"/>
<comment type="caution">
    <text evidence="1">The sequence shown here is derived from an EMBL/GenBank/DDBJ whole genome shotgun (WGS) entry which is preliminary data.</text>
</comment>
<organism evidence="1 2">
    <name type="scientific">Photobacterium galatheae</name>
    <dbReference type="NCBI Taxonomy" id="1654360"/>
    <lineage>
        <taxon>Bacteria</taxon>
        <taxon>Pseudomonadati</taxon>
        <taxon>Pseudomonadota</taxon>
        <taxon>Gammaproteobacteria</taxon>
        <taxon>Vibrionales</taxon>
        <taxon>Vibrionaceae</taxon>
        <taxon>Photobacterium</taxon>
    </lineage>
</organism>
<proteinExistence type="predicted"/>
<keyword evidence="2" id="KW-1185">Reference proteome</keyword>
<accession>A0A066RUF4</accession>
<dbReference type="EMBL" id="JMIB01000023">
    <property type="protein sequence ID" value="KDM91327.1"/>
    <property type="molecule type" value="Genomic_DNA"/>
</dbReference>